<sequence length="74" mass="7579">MESTELKKVRMSSQLGGPCTVSDSKSSDPITGQPSEPTISCNLFSNSNFSVDVKGSSDGEKASSGGVSITVPLP</sequence>
<accession>A0A814GAY7</accession>
<name>A0A814GAY7_9BILA</name>
<organism evidence="2 3">
    <name type="scientific">Adineta steineri</name>
    <dbReference type="NCBI Taxonomy" id="433720"/>
    <lineage>
        <taxon>Eukaryota</taxon>
        <taxon>Metazoa</taxon>
        <taxon>Spiralia</taxon>
        <taxon>Gnathifera</taxon>
        <taxon>Rotifera</taxon>
        <taxon>Eurotatoria</taxon>
        <taxon>Bdelloidea</taxon>
        <taxon>Adinetida</taxon>
        <taxon>Adinetidae</taxon>
        <taxon>Adineta</taxon>
    </lineage>
</organism>
<dbReference type="EMBL" id="CAJNON010000119">
    <property type="protein sequence ID" value="CAF0994062.1"/>
    <property type="molecule type" value="Genomic_DNA"/>
</dbReference>
<protein>
    <submittedName>
        <fullName evidence="2">Uncharacterized protein</fullName>
    </submittedName>
</protein>
<gene>
    <name evidence="2" type="ORF">VCS650_LOCUS14361</name>
</gene>
<evidence type="ECO:0000313" key="3">
    <source>
        <dbReference type="Proteomes" id="UP000663891"/>
    </source>
</evidence>
<evidence type="ECO:0000256" key="1">
    <source>
        <dbReference type="SAM" id="MobiDB-lite"/>
    </source>
</evidence>
<proteinExistence type="predicted"/>
<feature type="region of interest" description="Disordered" evidence="1">
    <location>
        <begin position="1"/>
        <end position="41"/>
    </location>
</feature>
<feature type="compositionally biased region" description="Polar residues" evidence="1">
    <location>
        <begin position="11"/>
        <end position="41"/>
    </location>
</feature>
<reference evidence="2" key="1">
    <citation type="submission" date="2021-02" db="EMBL/GenBank/DDBJ databases">
        <authorList>
            <person name="Nowell W R."/>
        </authorList>
    </citation>
    <scope>NUCLEOTIDE SEQUENCE</scope>
</reference>
<dbReference type="Proteomes" id="UP000663891">
    <property type="component" value="Unassembled WGS sequence"/>
</dbReference>
<evidence type="ECO:0000313" key="2">
    <source>
        <dbReference type="EMBL" id="CAF0994062.1"/>
    </source>
</evidence>
<comment type="caution">
    <text evidence="2">The sequence shown here is derived from an EMBL/GenBank/DDBJ whole genome shotgun (WGS) entry which is preliminary data.</text>
</comment>
<dbReference type="AlphaFoldDB" id="A0A814GAY7"/>
<feature type="region of interest" description="Disordered" evidence="1">
    <location>
        <begin position="54"/>
        <end position="74"/>
    </location>
</feature>